<dbReference type="GO" id="GO:0005506">
    <property type="term" value="F:iron ion binding"/>
    <property type="evidence" value="ECO:0007669"/>
    <property type="project" value="InterPro"/>
</dbReference>
<dbReference type="GO" id="GO:0016020">
    <property type="term" value="C:membrane"/>
    <property type="evidence" value="ECO:0007669"/>
    <property type="project" value="UniProtKB-SubCell"/>
</dbReference>
<dbReference type="AlphaFoldDB" id="A0AAI8VGC4"/>
<protein>
    <submittedName>
        <fullName evidence="13">Uu.00g118380.m01.CDS01</fullName>
    </submittedName>
</protein>
<dbReference type="GO" id="GO:0020037">
    <property type="term" value="F:heme binding"/>
    <property type="evidence" value="ECO:0007669"/>
    <property type="project" value="InterPro"/>
</dbReference>
<keyword evidence="8" id="KW-0560">Oxidoreductase</keyword>
<feature type="compositionally biased region" description="Polar residues" evidence="12">
    <location>
        <begin position="434"/>
        <end position="444"/>
    </location>
</feature>
<dbReference type="Proteomes" id="UP001295740">
    <property type="component" value="Unassembled WGS sequence"/>
</dbReference>
<keyword evidence="6" id="KW-0479">Metal-binding</keyword>
<reference evidence="13" key="1">
    <citation type="submission" date="2023-10" db="EMBL/GenBank/DDBJ databases">
        <authorList>
            <person name="Hackl T."/>
        </authorList>
    </citation>
    <scope>NUCLEOTIDE SEQUENCE</scope>
</reference>
<dbReference type="CDD" id="cd11041">
    <property type="entry name" value="CYP503A1-like"/>
    <property type="match status" value="1"/>
</dbReference>
<evidence type="ECO:0000256" key="9">
    <source>
        <dbReference type="ARBA" id="ARBA00023004"/>
    </source>
</evidence>
<dbReference type="PANTHER" id="PTHR46206:SF5">
    <property type="entry name" value="P450, PUTATIVE (EUROFUNG)-RELATED"/>
    <property type="match status" value="1"/>
</dbReference>
<keyword evidence="10" id="KW-0503">Monooxygenase</keyword>
<dbReference type="Gene3D" id="1.10.630.10">
    <property type="entry name" value="Cytochrome P450"/>
    <property type="match status" value="1"/>
</dbReference>
<proteinExistence type="inferred from homology"/>
<evidence type="ECO:0000256" key="3">
    <source>
        <dbReference type="ARBA" id="ARBA00010617"/>
    </source>
</evidence>
<evidence type="ECO:0000313" key="14">
    <source>
        <dbReference type="Proteomes" id="UP001295740"/>
    </source>
</evidence>
<evidence type="ECO:0000256" key="2">
    <source>
        <dbReference type="ARBA" id="ARBA00004370"/>
    </source>
</evidence>
<name>A0AAI8VGC4_9PEZI</name>
<dbReference type="InterPro" id="IPR001128">
    <property type="entry name" value="Cyt_P450"/>
</dbReference>
<dbReference type="SUPFAM" id="SSF48264">
    <property type="entry name" value="Cytochrome P450"/>
    <property type="match status" value="1"/>
</dbReference>
<gene>
    <name evidence="13" type="ORF">KHLLAP_LOCUS4912</name>
</gene>
<evidence type="ECO:0000256" key="8">
    <source>
        <dbReference type="ARBA" id="ARBA00023002"/>
    </source>
</evidence>
<evidence type="ECO:0000256" key="4">
    <source>
        <dbReference type="ARBA" id="ARBA00022617"/>
    </source>
</evidence>
<evidence type="ECO:0000256" key="7">
    <source>
        <dbReference type="ARBA" id="ARBA00022989"/>
    </source>
</evidence>
<evidence type="ECO:0000256" key="11">
    <source>
        <dbReference type="ARBA" id="ARBA00023136"/>
    </source>
</evidence>
<keyword evidence="14" id="KW-1185">Reference proteome</keyword>
<keyword evidence="4" id="KW-0349">Heme</keyword>
<comment type="subcellular location">
    <subcellularLocation>
        <location evidence="2">Membrane</location>
    </subcellularLocation>
</comment>
<comment type="caution">
    <text evidence="13">The sequence shown here is derived from an EMBL/GenBank/DDBJ whole genome shotgun (WGS) entry which is preliminary data.</text>
</comment>
<dbReference type="PANTHER" id="PTHR46206">
    <property type="entry name" value="CYTOCHROME P450"/>
    <property type="match status" value="1"/>
</dbReference>
<evidence type="ECO:0000313" key="13">
    <source>
        <dbReference type="EMBL" id="CAJ2504444.1"/>
    </source>
</evidence>
<evidence type="ECO:0000256" key="6">
    <source>
        <dbReference type="ARBA" id="ARBA00022723"/>
    </source>
</evidence>
<dbReference type="GO" id="GO:0004497">
    <property type="term" value="F:monooxygenase activity"/>
    <property type="evidence" value="ECO:0007669"/>
    <property type="project" value="UniProtKB-KW"/>
</dbReference>
<organism evidence="13 14">
    <name type="scientific">Anthostomella pinea</name>
    <dbReference type="NCBI Taxonomy" id="933095"/>
    <lineage>
        <taxon>Eukaryota</taxon>
        <taxon>Fungi</taxon>
        <taxon>Dikarya</taxon>
        <taxon>Ascomycota</taxon>
        <taxon>Pezizomycotina</taxon>
        <taxon>Sordariomycetes</taxon>
        <taxon>Xylariomycetidae</taxon>
        <taxon>Xylariales</taxon>
        <taxon>Xylariaceae</taxon>
        <taxon>Anthostomella</taxon>
    </lineage>
</organism>
<evidence type="ECO:0000256" key="5">
    <source>
        <dbReference type="ARBA" id="ARBA00022692"/>
    </source>
</evidence>
<keyword evidence="9" id="KW-0408">Iron</keyword>
<comment type="cofactor">
    <cofactor evidence="1">
        <name>heme</name>
        <dbReference type="ChEBI" id="CHEBI:30413"/>
    </cofactor>
</comment>
<comment type="similarity">
    <text evidence="3">Belongs to the cytochrome P450 family.</text>
</comment>
<dbReference type="Pfam" id="PF00067">
    <property type="entry name" value="p450"/>
    <property type="match status" value="1"/>
</dbReference>
<keyword evidence="11" id="KW-0472">Membrane</keyword>
<evidence type="ECO:0000256" key="12">
    <source>
        <dbReference type="SAM" id="MobiDB-lite"/>
    </source>
</evidence>
<evidence type="ECO:0000256" key="10">
    <source>
        <dbReference type="ARBA" id="ARBA00023033"/>
    </source>
</evidence>
<evidence type="ECO:0000256" key="1">
    <source>
        <dbReference type="ARBA" id="ARBA00001971"/>
    </source>
</evidence>
<dbReference type="EMBL" id="CAUWAG010000006">
    <property type="protein sequence ID" value="CAJ2504444.1"/>
    <property type="molecule type" value="Genomic_DNA"/>
</dbReference>
<keyword evidence="7" id="KW-1133">Transmembrane helix</keyword>
<sequence length="444" mass="50057">MADRFTALSMSDGIKIAAILALSALGLAWFLSTHQNNVCDAFPRVADSRLRSIVWPSYIQDLVWKGYRDIIKPASQPFSVRWWGRDFLILPPKYLPSLRDADWAHLSFFRTISDAFYLHTSVGNLYDSDATVQVVKRGLNPRMPQLTTILEKEIEYAISVELGGSHDNGPRIRNAQNFFTSIVHRSASRILIGEELCRNDKFIKTSIEFVMSIFYTALIIVKLPLGPLREWLAYLLAWWHRQKLKQCTRMLLPVIEARIDRHLDESNASEESDAIEWHLMLSPSISDVDPQRLAAELMHNLWAGTSAPGGLTTEIFFQILLEPQYKEDIVREAKEALGGDQHWTEKSLSKLPLLDSFIREINRLNPTGSITCSRTVLGKPFVFPDGLSLPVGTRFGFPTRAMQNDDDATFDGFRFAKSHTGSEKDGGRIDAPQGATTMSSSNLA</sequence>
<feature type="region of interest" description="Disordered" evidence="12">
    <location>
        <begin position="418"/>
        <end position="444"/>
    </location>
</feature>
<keyword evidence="5" id="KW-0812">Transmembrane</keyword>
<dbReference type="InterPro" id="IPR036396">
    <property type="entry name" value="Cyt_P450_sf"/>
</dbReference>
<accession>A0AAI8VGC4</accession>
<dbReference type="GO" id="GO:0016705">
    <property type="term" value="F:oxidoreductase activity, acting on paired donors, with incorporation or reduction of molecular oxygen"/>
    <property type="evidence" value="ECO:0007669"/>
    <property type="project" value="InterPro"/>
</dbReference>